<accession>A0A5E7QBI7</accession>
<sequence length="155" mass="17172">MKMIAVVAIYLAGGVALFPFLELLRPVGMALDSFYSWLSIGSGVETAQRLSLSFIYASLFHLVCAACSSTSARSWVSAIRIKDLCARALWCLGSFSISLVTLGLVGLTTYKVPKTDFHQYFTYLVICMLLGAWAWSLMSFLLSAIRYTARKPYEL</sequence>
<feature type="transmembrane region" description="Helical" evidence="1">
    <location>
        <begin position="88"/>
        <end position="108"/>
    </location>
</feature>
<feature type="transmembrane region" description="Helical" evidence="1">
    <location>
        <begin position="120"/>
        <end position="145"/>
    </location>
</feature>
<keyword evidence="1" id="KW-1133">Transmembrane helix</keyword>
<feature type="transmembrane region" description="Helical" evidence="1">
    <location>
        <begin position="54"/>
        <end position="76"/>
    </location>
</feature>
<name>A0A5E7QBI7_PSEFL</name>
<evidence type="ECO:0000313" key="2">
    <source>
        <dbReference type="EMBL" id="VVP56253.1"/>
    </source>
</evidence>
<dbReference type="EMBL" id="CABVIN010000014">
    <property type="protein sequence ID" value="VVP56253.1"/>
    <property type="molecule type" value="Genomic_DNA"/>
</dbReference>
<evidence type="ECO:0000313" key="3">
    <source>
        <dbReference type="Proteomes" id="UP000377224"/>
    </source>
</evidence>
<keyword evidence="1" id="KW-0472">Membrane</keyword>
<keyword evidence="1" id="KW-0812">Transmembrane</keyword>
<dbReference type="AlphaFoldDB" id="A0A5E7QBI7"/>
<organism evidence="2 3">
    <name type="scientific">Pseudomonas fluorescens</name>
    <dbReference type="NCBI Taxonomy" id="294"/>
    <lineage>
        <taxon>Bacteria</taxon>
        <taxon>Pseudomonadati</taxon>
        <taxon>Pseudomonadota</taxon>
        <taxon>Gammaproteobacteria</taxon>
        <taxon>Pseudomonadales</taxon>
        <taxon>Pseudomonadaceae</taxon>
        <taxon>Pseudomonas</taxon>
    </lineage>
</organism>
<protein>
    <recommendedName>
        <fullName evidence="4">Transmembrane protein</fullName>
    </recommendedName>
</protein>
<dbReference type="RefSeq" id="WP_150648813.1">
    <property type="nucleotide sequence ID" value="NZ_CABVIN010000014.1"/>
</dbReference>
<evidence type="ECO:0008006" key="4">
    <source>
        <dbReference type="Google" id="ProtNLM"/>
    </source>
</evidence>
<dbReference type="Proteomes" id="UP000377224">
    <property type="component" value="Unassembled WGS sequence"/>
</dbReference>
<proteinExistence type="predicted"/>
<reference evidence="2 3" key="1">
    <citation type="submission" date="2019-09" db="EMBL/GenBank/DDBJ databases">
        <authorList>
            <person name="Chandra G."/>
            <person name="Truman W A."/>
        </authorList>
    </citation>
    <scope>NUCLEOTIDE SEQUENCE [LARGE SCALE GENOMIC DNA]</scope>
    <source>
        <strain evidence="2">PS896</strain>
    </source>
</reference>
<gene>
    <name evidence="2" type="ORF">PS896_05720</name>
</gene>
<evidence type="ECO:0000256" key="1">
    <source>
        <dbReference type="SAM" id="Phobius"/>
    </source>
</evidence>